<evidence type="ECO:0000259" key="3">
    <source>
        <dbReference type="Pfam" id="PF03067"/>
    </source>
</evidence>
<dbReference type="CDD" id="cd21177">
    <property type="entry name" value="LPMO_AA10"/>
    <property type="match status" value="1"/>
</dbReference>
<reference evidence="5" key="1">
    <citation type="submission" date="2016-10" db="EMBL/GenBank/DDBJ databases">
        <authorList>
            <person name="Varghese N."/>
            <person name="Submissions S."/>
        </authorList>
    </citation>
    <scope>NUCLEOTIDE SEQUENCE [LARGE SCALE GENOMIC DNA]</scope>
    <source>
        <strain evidence="5">ATCC 29999</strain>
    </source>
</reference>
<proteinExistence type="predicted"/>
<dbReference type="PANTHER" id="PTHR34823:SF1">
    <property type="entry name" value="CHITIN-BINDING TYPE-4 DOMAIN-CONTAINING PROTEIN"/>
    <property type="match status" value="1"/>
</dbReference>
<dbReference type="InterPro" id="IPR004302">
    <property type="entry name" value="Cellulose/chitin-bd_N"/>
</dbReference>
<keyword evidence="5" id="KW-1185">Reference proteome</keyword>
<name>A0A1G5PQ48_PHOLU</name>
<dbReference type="Pfam" id="PF03067">
    <property type="entry name" value="LPMO_10"/>
    <property type="match status" value="1"/>
</dbReference>
<dbReference type="InterPro" id="IPR051024">
    <property type="entry name" value="GlcNAc_Chitin_IntDeg"/>
</dbReference>
<evidence type="ECO:0000313" key="4">
    <source>
        <dbReference type="EMBL" id="SCZ51466.1"/>
    </source>
</evidence>
<dbReference type="InterPro" id="IPR014756">
    <property type="entry name" value="Ig_E-set"/>
</dbReference>
<keyword evidence="1 2" id="KW-0732">Signal</keyword>
<feature type="domain" description="Chitin-binding type-4" evidence="3">
    <location>
        <begin position="27"/>
        <end position="194"/>
    </location>
</feature>
<sequence length="200" mass="22385">MYKQHKVKVMTLAATMMTALSNSAWAHGYIDSPGSRAFLCSAQGNGQNTDCGLVKYEPQSLEAKKGFPQSGPEDGHIASAGIGHFGALDVQTEDRWKKIPITAGDIEFQWEIVIQHKTASWEYFITKPDWDPNKPLTREQFNSTPFCFEDYQEKMPGSRVINKCTLPEGYQGYHIILGVWTISDTLNAFYQVIDTTISPA</sequence>
<protein>
    <submittedName>
        <fullName evidence="4">Chitin-binding protein</fullName>
    </submittedName>
</protein>
<feature type="chain" id="PRO_5010380654" evidence="2">
    <location>
        <begin position="27"/>
        <end position="200"/>
    </location>
</feature>
<dbReference type="AlphaFoldDB" id="A0A1G5PQ48"/>
<evidence type="ECO:0000313" key="5">
    <source>
        <dbReference type="Proteomes" id="UP000183223"/>
    </source>
</evidence>
<feature type="signal peptide" evidence="2">
    <location>
        <begin position="1"/>
        <end position="26"/>
    </location>
</feature>
<dbReference type="Proteomes" id="UP000183223">
    <property type="component" value="Unassembled WGS sequence"/>
</dbReference>
<dbReference type="Gene3D" id="2.70.50.50">
    <property type="entry name" value="chitin-binding protein cbp21"/>
    <property type="match status" value="1"/>
</dbReference>
<dbReference type="PANTHER" id="PTHR34823">
    <property type="entry name" value="GLCNAC-BINDING PROTEIN A"/>
    <property type="match status" value="1"/>
</dbReference>
<dbReference type="RefSeq" id="WP_049581523.1">
    <property type="nucleotide sequence ID" value="NZ_CAWQXX010000035.1"/>
</dbReference>
<dbReference type="SUPFAM" id="SSF81296">
    <property type="entry name" value="E set domains"/>
    <property type="match status" value="1"/>
</dbReference>
<dbReference type="OrthoDB" id="3675244at2"/>
<evidence type="ECO:0000256" key="1">
    <source>
        <dbReference type="ARBA" id="ARBA00022729"/>
    </source>
</evidence>
<gene>
    <name evidence="4" type="ORF">SAMN02982990_00127</name>
</gene>
<dbReference type="STRING" id="29488.KS18_02330"/>
<evidence type="ECO:0000256" key="2">
    <source>
        <dbReference type="SAM" id="SignalP"/>
    </source>
</evidence>
<accession>A0A1G5PQ48</accession>
<dbReference type="GeneID" id="45654657"/>
<organism evidence="4 5">
    <name type="scientific">Photorhabdus luminescens</name>
    <name type="common">Xenorhabdus luminescens</name>
    <dbReference type="NCBI Taxonomy" id="29488"/>
    <lineage>
        <taxon>Bacteria</taxon>
        <taxon>Pseudomonadati</taxon>
        <taxon>Pseudomonadota</taxon>
        <taxon>Gammaproteobacteria</taxon>
        <taxon>Enterobacterales</taxon>
        <taxon>Morganellaceae</taxon>
        <taxon>Photorhabdus</taxon>
    </lineage>
</organism>
<dbReference type="EMBL" id="FMWJ01000001">
    <property type="protein sequence ID" value="SCZ51466.1"/>
    <property type="molecule type" value="Genomic_DNA"/>
</dbReference>